<accession>C2CHK1</accession>
<organism evidence="1 2">
    <name type="scientific">Anaerococcus tetradius ATCC 35098</name>
    <dbReference type="NCBI Taxonomy" id="525255"/>
    <lineage>
        <taxon>Bacteria</taxon>
        <taxon>Bacillati</taxon>
        <taxon>Bacillota</taxon>
        <taxon>Tissierellia</taxon>
        <taxon>Tissierellales</taxon>
        <taxon>Peptoniphilaceae</taxon>
        <taxon>Anaerococcus</taxon>
    </lineage>
</organism>
<reference evidence="1 2" key="1">
    <citation type="submission" date="2009-01" db="EMBL/GenBank/DDBJ databases">
        <authorList>
            <person name="Qin X."/>
            <person name="Bachman B."/>
            <person name="Battles P."/>
            <person name="Bell A."/>
            <person name="Bess C."/>
            <person name="Bickham C."/>
            <person name="Chaboub L."/>
            <person name="Chen D."/>
            <person name="Coyle M."/>
            <person name="Deiros D.R."/>
            <person name="Dinh H."/>
            <person name="Forbes L."/>
            <person name="Fowler G."/>
            <person name="Francisco L."/>
            <person name="Fu Q."/>
            <person name="Gubbala S."/>
            <person name="Hale W."/>
            <person name="Han Y."/>
            <person name="Hemphill L."/>
            <person name="Highlander S.K."/>
            <person name="Hirani K."/>
            <person name="Hogues M."/>
            <person name="Jackson L."/>
            <person name="Jakkamsetti A."/>
            <person name="Javaid M."/>
            <person name="Jiang H."/>
            <person name="Korchina V."/>
            <person name="Kovar C."/>
            <person name="Lara F."/>
            <person name="Lee S."/>
            <person name="Mata R."/>
            <person name="Mathew T."/>
            <person name="Moen C."/>
            <person name="Morales K."/>
            <person name="Munidasa M."/>
            <person name="Nazareth L."/>
            <person name="Ngo R."/>
            <person name="Nguyen L."/>
            <person name="Okwuonu G."/>
            <person name="Ongeri F."/>
            <person name="Patil S."/>
            <person name="Petrosino J."/>
            <person name="Pham C."/>
            <person name="Pham P."/>
            <person name="Pu L.-L."/>
            <person name="Puazo M."/>
            <person name="Raj R."/>
            <person name="Reid J."/>
            <person name="Rouhana J."/>
            <person name="Saada N."/>
            <person name="Shang Y."/>
            <person name="Simmons D."/>
            <person name="Thornton R."/>
            <person name="Warren J."/>
            <person name="Weissenberger G."/>
            <person name="Zhang J."/>
            <person name="Zhang L."/>
            <person name="Zhou C."/>
            <person name="Zhu D."/>
            <person name="Muzny D."/>
            <person name="Worley K."/>
            <person name="Gibbs R."/>
        </authorList>
    </citation>
    <scope>NUCLEOTIDE SEQUENCE [LARGE SCALE GENOMIC DNA]</scope>
    <source>
        <strain evidence="1 2">ATCC 35098</strain>
    </source>
</reference>
<sequence length="82" mass="10086">MIIHVNWEIGIITDEYREEEIMGDLIYAGDYKRLEEKDYEECINNIFKVLKELPENKRFLKSYKYCLEEVLNRLEYRPFSEL</sequence>
<name>C2CHK1_9FIRM</name>
<evidence type="ECO:0000313" key="2">
    <source>
        <dbReference type="Proteomes" id="UP000003744"/>
    </source>
</evidence>
<proteinExistence type="predicted"/>
<evidence type="ECO:0000313" key="1">
    <source>
        <dbReference type="EMBL" id="EEI82956.1"/>
    </source>
</evidence>
<protein>
    <submittedName>
        <fullName evidence="1">Uncharacterized protein</fullName>
    </submittedName>
</protein>
<comment type="caution">
    <text evidence="1">The sequence shown here is derived from an EMBL/GenBank/DDBJ whole genome shotgun (WGS) entry which is preliminary data.</text>
</comment>
<dbReference type="HOGENOM" id="CLU_2550943_0_0_9"/>
<dbReference type="AlphaFoldDB" id="C2CHK1"/>
<dbReference type="EMBL" id="ACGC01000049">
    <property type="protein sequence ID" value="EEI82956.1"/>
    <property type="molecule type" value="Genomic_DNA"/>
</dbReference>
<dbReference type="Proteomes" id="UP000003744">
    <property type="component" value="Unassembled WGS sequence"/>
</dbReference>
<gene>
    <name evidence="1" type="ORF">HMPREF0077_0961</name>
</gene>